<dbReference type="InterPro" id="IPR045851">
    <property type="entry name" value="AMP-bd_C_sf"/>
</dbReference>
<dbReference type="PANTHER" id="PTHR24096:SF323">
    <property type="entry name" value="BLR3536 PROTEIN"/>
    <property type="match status" value="1"/>
</dbReference>
<accession>A0A1H0BR80</accession>
<protein>
    <submittedName>
        <fullName evidence="3">Fatty-acyl-CoA synthase</fullName>
    </submittedName>
</protein>
<gene>
    <name evidence="3" type="ORF">SAMN05216193_103164</name>
</gene>
<dbReference type="AlphaFoldDB" id="A0A1H0BR80"/>
<evidence type="ECO:0000313" key="3">
    <source>
        <dbReference type="EMBL" id="SDN48141.1"/>
    </source>
</evidence>
<evidence type="ECO:0000259" key="1">
    <source>
        <dbReference type="Pfam" id="PF00501"/>
    </source>
</evidence>
<dbReference type="Proteomes" id="UP000242957">
    <property type="component" value="Unassembled WGS sequence"/>
</dbReference>
<dbReference type="STRING" id="198616.SAMN05216193_103164"/>
<dbReference type="PROSITE" id="PS00455">
    <property type="entry name" value="AMP_BINDING"/>
    <property type="match status" value="1"/>
</dbReference>
<dbReference type="RefSeq" id="WP_084311575.1">
    <property type="nucleotide sequence ID" value="NZ_FNIJ01000003.1"/>
</dbReference>
<dbReference type="GO" id="GO:0016405">
    <property type="term" value="F:CoA-ligase activity"/>
    <property type="evidence" value="ECO:0007669"/>
    <property type="project" value="TreeGrafter"/>
</dbReference>
<dbReference type="Pfam" id="PF00501">
    <property type="entry name" value="AMP-binding"/>
    <property type="match status" value="1"/>
</dbReference>
<sequence length="515" mass="57369">MDAPKYLGDFAILTPNKPAVINASTGETLTYRELDERSNRFAQFLHAQGLRRGDRFAMLMENHIRCFEVCWAALRSGLRVVPINRFFTASEAAYIVEDSGSRLIVSSWALRETVRDLPALTPDCPRRLMIDGVIDGWSSFEESVAEFPAERLAEEWEGGAMVYSSGTTGRPKGILRPLPEVKISESGSVRPIVALLGYASDTVYLSSAPLYHAAPLNFTTSMHNLGATVVFMEKFDERLALANIERYRITHSQWVPTMFVRMLKLPAEERQRHDLSSHRNALHAAAPCPVEVKRQMIEWWGPILSEYYAGSEGNGATALHSDEWLAHPGSVGKALIGTLHICDDEGNELPPGETGLVYFGSELPSFQYHNDPEKTRSAQHPKHPNWSTLGDVGHVDADGYLYLTDRKNFMIISGGVNIYPQAIEDALALHPQVGDVAVIGVPNAEMGEEVKAIIEPAPGVEPSEQLGAELVEFLRDRVARYMLPRSVDFIDCMPRMPTGKLSKQQLRERYWPKPA</sequence>
<dbReference type="Pfam" id="PF13193">
    <property type="entry name" value="AMP-binding_C"/>
    <property type="match status" value="1"/>
</dbReference>
<dbReference type="InterPro" id="IPR025110">
    <property type="entry name" value="AMP-bd_C"/>
</dbReference>
<keyword evidence="4" id="KW-1185">Reference proteome</keyword>
<dbReference type="PANTHER" id="PTHR24096">
    <property type="entry name" value="LONG-CHAIN-FATTY-ACID--COA LIGASE"/>
    <property type="match status" value="1"/>
</dbReference>
<dbReference type="InterPro" id="IPR042099">
    <property type="entry name" value="ANL_N_sf"/>
</dbReference>
<feature type="domain" description="AMP-dependent synthetase/ligase" evidence="1">
    <location>
        <begin position="14"/>
        <end position="361"/>
    </location>
</feature>
<dbReference type="Gene3D" id="3.40.50.12780">
    <property type="entry name" value="N-terminal domain of ligase-like"/>
    <property type="match status" value="1"/>
</dbReference>
<dbReference type="InterPro" id="IPR000873">
    <property type="entry name" value="AMP-dep_synth/lig_dom"/>
</dbReference>
<feature type="domain" description="AMP-binding enzyme C-terminal" evidence="2">
    <location>
        <begin position="423"/>
        <end position="500"/>
    </location>
</feature>
<dbReference type="Gene3D" id="3.30.300.30">
    <property type="match status" value="1"/>
</dbReference>
<name>A0A1H0BR80_9PSED</name>
<organism evidence="3 4">
    <name type="scientific">Pseudomonas jinjuensis</name>
    <dbReference type="NCBI Taxonomy" id="198616"/>
    <lineage>
        <taxon>Bacteria</taxon>
        <taxon>Pseudomonadati</taxon>
        <taxon>Pseudomonadota</taxon>
        <taxon>Gammaproteobacteria</taxon>
        <taxon>Pseudomonadales</taxon>
        <taxon>Pseudomonadaceae</taxon>
        <taxon>Pseudomonas</taxon>
    </lineage>
</organism>
<reference evidence="4" key="1">
    <citation type="submission" date="2016-10" db="EMBL/GenBank/DDBJ databases">
        <authorList>
            <person name="Varghese N."/>
            <person name="Submissions S."/>
        </authorList>
    </citation>
    <scope>NUCLEOTIDE SEQUENCE [LARGE SCALE GENOMIC DNA]</scope>
    <source>
        <strain evidence="4">JCM 21621</strain>
    </source>
</reference>
<evidence type="ECO:0000313" key="4">
    <source>
        <dbReference type="Proteomes" id="UP000242957"/>
    </source>
</evidence>
<dbReference type="OrthoDB" id="9803968at2"/>
<proteinExistence type="predicted"/>
<dbReference type="SUPFAM" id="SSF56801">
    <property type="entry name" value="Acetyl-CoA synthetase-like"/>
    <property type="match status" value="1"/>
</dbReference>
<dbReference type="InterPro" id="IPR020845">
    <property type="entry name" value="AMP-binding_CS"/>
</dbReference>
<evidence type="ECO:0000259" key="2">
    <source>
        <dbReference type="Pfam" id="PF13193"/>
    </source>
</evidence>
<dbReference type="EMBL" id="FNIJ01000003">
    <property type="protein sequence ID" value="SDN48141.1"/>
    <property type="molecule type" value="Genomic_DNA"/>
</dbReference>